<dbReference type="SUPFAM" id="SSF54001">
    <property type="entry name" value="Cysteine proteinases"/>
    <property type="match status" value="1"/>
</dbReference>
<feature type="domain" description="NlpC/P60" evidence="5">
    <location>
        <begin position="4"/>
        <end position="142"/>
    </location>
</feature>
<dbReference type="RefSeq" id="WP_011384185.1">
    <property type="nucleotide sequence ID" value="NC_007626.1"/>
</dbReference>
<evidence type="ECO:0000313" key="7">
    <source>
        <dbReference type="Proteomes" id="UP000007058"/>
    </source>
</evidence>
<keyword evidence="7" id="KW-1185">Reference proteome</keyword>
<comment type="similarity">
    <text evidence="1">Belongs to the peptidase C40 family.</text>
</comment>
<dbReference type="PROSITE" id="PS51935">
    <property type="entry name" value="NLPC_P60"/>
    <property type="match status" value="1"/>
</dbReference>
<dbReference type="GO" id="GO:0006508">
    <property type="term" value="P:proteolysis"/>
    <property type="evidence" value="ECO:0007669"/>
    <property type="project" value="UniProtKB-KW"/>
</dbReference>
<protein>
    <submittedName>
        <fullName evidence="6">Cell wall-associated hydrolase</fullName>
    </submittedName>
</protein>
<dbReference type="Gene3D" id="3.90.1720.10">
    <property type="entry name" value="endopeptidase domain like (from Nostoc punctiforme)"/>
    <property type="match status" value="1"/>
</dbReference>
<evidence type="ECO:0000256" key="2">
    <source>
        <dbReference type="ARBA" id="ARBA00022670"/>
    </source>
</evidence>
<dbReference type="KEGG" id="mag:amb1780"/>
<dbReference type="EMBL" id="AP007255">
    <property type="protein sequence ID" value="BAE50584.1"/>
    <property type="molecule type" value="Genomic_DNA"/>
</dbReference>
<dbReference type="OrthoDB" id="6058745at2"/>
<reference evidence="6 7" key="1">
    <citation type="journal article" date="2005" name="DNA Res.">
        <title>Complete genome sequence of the facultative anaerobic magnetotactic bacterium Magnetospirillum sp. strain AMB-1.</title>
        <authorList>
            <person name="Matsunaga T."/>
            <person name="Okamura Y."/>
            <person name="Fukuda Y."/>
            <person name="Wahyudi A.T."/>
            <person name="Murase Y."/>
            <person name="Takeyama H."/>
        </authorList>
    </citation>
    <scope>NUCLEOTIDE SEQUENCE [LARGE SCALE GENOMIC DNA]</scope>
    <source>
        <strain evidence="7">ATCC 700264 / AMB-1</strain>
    </source>
</reference>
<dbReference type="InterPro" id="IPR038765">
    <property type="entry name" value="Papain-like_cys_pep_sf"/>
</dbReference>
<dbReference type="GO" id="GO:0008234">
    <property type="term" value="F:cysteine-type peptidase activity"/>
    <property type="evidence" value="ECO:0007669"/>
    <property type="project" value="UniProtKB-KW"/>
</dbReference>
<accession>Q2W6E1</accession>
<dbReference type="STRING" id="342108.amb1780"/>
<keyword evidence="3 6" id="KW-0378">Hydrolase</keyword>
<gene>
    <name evidence="6" type="ordered locus">amb1780</name>
</gene>
<dbReference type="HOGENOM" id="CLU_115301_3_0_5"/>
<proteinExistence type="inferred from homology"/>
<dbReference type="Proteomes" id="UP000007058">
    <property type="component" value="Chromosome"/>
</dbReference>
<evidence type="ECO:0000256" key="3">
    <source>
        <dbReference type="ARBA" id="ARBA00022801"/>
    </source>
</evidence>
<evidence type="ECO:0000256" key="4">
    <source>
        <dbReference type="ARBA" id="ARBA00022807"/>
    </source>
</evidence>
<keyword evidence="2" id="KW-0645">Protease</keyword>
<dbReference type="AlphaFoldDB" id="Q2W6E1"/>
<keyword evidence="4" id="KW-0788">Thiol protease</keyword>
<sequence>MDHETDRMRVVVEAEGWFGTPYHHNQRLKGAGVDCAQFPAAVYFNAGLISEVPKFEYSPQWHINQKEERYLAVVRLYADDIEGPPLPGDFVIYKVGHCHAHGAIVVAWPRVIHAVRGRGVVYGHGLDEPFARALLKDRDPLFFSIFTPGRVAARQSEGRG</sequence>
<evidence type="ECO:0000256" key="1">
    <source>
        <dbReference type="ARBA" id="ARBA00007074"/>
    </source>
</evidence>
<organism evidence="6 7">
    <name type="scientific">Paramagnetospirillum magneticum (strain ATCC 700264 / AMB-1)</name>
    <name type="common">Magnetospirillum magneticum</name>
    <dbReference type="NCBI Taxonomy" id="342108"/>
    <lineage>
        <taxon>Bacteria</taxon>
        <taxon>Pseudomonadati</taxon>
        <taxon>Pseudomonadota</taxon>
        <taxon>Alphaproteobacteria</taxon>
        <taxon>Rhodospirillales</taxon>
        <taxon>Magnetospirillaceae</taxon>
        <taxon>Paramagnetospirillum</taxon>
    </lineage>
</organism>
<dbReference type="InterPro" id="IPR000064">
    <property type="entry name" value="NLP_P60_dom"/>
</dbReference>
<name>Q2W6E1_PARM1</name>
<evidence type="ECO:0000259" key="5">
    <source>
        <dbReference type="PROSITE" id="PS51935"/>
    </source>
</evidence>
<evidence type="ECO:0000313" key="6">
    <source>
        <dbReference type="EMBL" id="BAE50584.1"/>
    </source>
</evidence>